<dbReference type="InterPro" id="IPR051056">
    <property type="entry name" value="Glycosyl_Hydrolase_73"/>
</dbReference>
<evidence type="ECO:0000256" key="1">
    <source>
        <dbReference type="ARBA" id="ARBA00022801"/>
    </source>
</evidence>
<dbReference type="Pfam" id="PF01832">
    <property type="entry name" value="Glucosaminidase"/>
    <property type="match status" value="1"/>
</dbReference>
<sequence>MKKRKRRKKKLPKNFYLFLRFASTGLITISIMMIIIFAGREIASLPEKKRIHDDAIRKENFIEAMLPYAEENEEKYKIFPSITIAQAILESNWGESTLSKDYSNYFGIKSIRETDQRVVFQTNEYIDGKLVQIPGAFRAYDNLAASMAHHGLLVGTADRYKPVVESLTYQEAAKALYACGYSTDPNYPDKLIELIEKYKLYEYDS</sequence>
<dbReference type="SMART" id="SM00047">
    <property type="entry name" value="LYZ2"/>
    <property type="match status" value="1"/>
</dbReference>
<keyword evidence="1 4" id="KW-0378">Hydrolase</keyword>
<dbReference type="PRINTS" id="PR01002">
    <property type="entry name" value="FLGFLGJ"/>
</dbReference>
<evidence type="ECO:0000259" key="3">
    <source>
        <dbReference type="SMART" id="SM00047"/>
    </source>
</evidence>
<proteinExistence type="predicted"/>
<dbReference type="GO" id="GO:0004040">
    <property type="term" value="F:amidase activity"/>
    <property type="evidence" value="ECO:0007669"/>
    <property type="project" value="InterPro"/>
</dbReference>
<evidence type="ECO:0000313" key="5">
    <source>
        <dbReference type="Proteomes" id="UP000243406"/>
    </source>
</evidence>
<dbReference type="PANTHER" id="PTHR33308">
    <property type="entry name" value="PEPTIDOGLYCAN HYDROLASE FLGJ"/>
    <property type="match status" value="1"/>
</dbReference>
<evidence type="ECO:0000313" key="4">
    <source>
        <dbReference type="EMBL" id="SKB37546.1"/>
    </source>
</evidence>
<reference evidence="5" key="1">
    <citation type="submission" date="2017-02" db="EMBL/GenBank/DDBJ databases">
        <authorList>
            <person name="Varghese N."/>
            <person name="Submissions S."/>
        </authorList>
    </citation>
    <scope>NUCLEOTIDE SEQUENCE [LARGE SCALE GENOMIC DNA]</scope>
    <source>
        <strain evidence="5">ATCC 35199</strain>
    </source>
</reference>
<keyword evidence="2" id="KW-1133">Transmembrane helix</keyword>
<dbReference type="Gene3D" id="4.10.80.30">
    <property type="entry name" value="DNA polymerase, domain 6"/>
    <property type="match status" value="1"/>
</dbReference>
<keyword evidence="2" id="KW-0472">Membrane</keyword>
<protein>
    <submittedName>
        <fullName evidence="4">Flagellum-specific peptidoglycan hydrolase FlgJ</fullName>
    </submittedName>
</protein>
<evidence type="ECO:0000256" key="2">
    <source>
        <dbReference type="SAM" id="Phobius"/>
    </source>
</evidence>
<keyword evidence="5" id="KW-1185">Reference proteome</keyword>
<organism evidence="4 5">
    <name type="scientific">Acetoanaerobium noterae</name>
    <dbReference type="NCBI Taxonomy" id="745369"/>
    <lineage>
        <taxon>Bacteria</taxon>
        <taxon>Bacillati</taxon>
        <taxon>Bacillota</taxon>
        <taxon>Clostridia</taxon>
        <taxon>Peptostreptococcales</taxon>
        <taxon>Filifactoraceae</taxon>
        <taxon>Acetoanaerobium</taxon>
    </lineage>
</organism>
<dbReference type="AlphaFoldDB" id="A0A1T5ARN7"/>
<feature type="transmembrane region" description="Helical" evidence="2">
    <location>
        <begin position="21"/>
        <end position="39"/>
    </location>
</feature>
<accession>A0A1T5ARN7</accession>
<gene>
    <name evidence="4" type="ORF">SAMN02745120_1127</name>
</gene>
<dbReference type="Proteomes" id="UP000243406">
    <property type="component" value="Unassembled WGS sequence"/>
</dbReference>
<dbReference type="InterPro" id="IPR002901">
    <property type="entry name" value="MGlyc_endo_b_GlcNAc-like_dom"/>
</dbReference>
<dbReference type="OrthoDB" id="977752at2"/>
<feature type="domain" description="Mannosyl-glycoprotein endo-beta-N-acetylglucosamidase-like" evidence="3">
    <location>
        <begin position="49"/>
        <end position="204"/>
    </location>
</feature>
<dbReference type="PANTHER" id="PTHR33308:SF9">
    <property type="entry name" value="PEPTIDOGLYCAN HYDROLASE FLGJ"/>
    <property type="match status" value="1"/>
</dbReference>
<keyword evidence="2" id="KW-0812">Transmembrane</keyword>
<name>A0A1T5ARN7_9FIRM</name>
<dbReference type="EMBL" id="FUYN01000002">
    <property type="protein sequence ID" value="SKB37546.1"/>
    <property type="molecule type" value="Genomic_DNA"/>
</dbReference>
<dbReference type="Gene3D" id="1.10.530.10">
    <property type="match status" value="1"/>
</dbReference>
<dbReference type="RefSeq" id="WP_079589043.1">
    <property type="nucleotide sequence ID" value="NZ_FUYN01000002.1"/>
</dbReference>